<name>A0ABC8UEI8_9AQUA</name>
<gene>
    <name evidence="1" type="ORF">ILEXP_LOCUS48044</name>
</gene>
<evidence type="ECO:0000313" key="2">
    <source>
        <dbReference type="Proteomes" id="UP001642360"/>
    </source>
</evidence>
<sequence>MVSLFLQSHSGVVQFPHEYWRCIIHLLFANHFFCMKYSIAGACTLIPGARFLQGVLRDLSKVSTVGTQDPTAKAIEQSDGEANDSDAITAANDVITSSNGDNSALTADSALQFGGEKAFAFFMQCLFLCERIVIEVFTTTKFRKVGGGGGGVTICNIKMAKTCVSTSQVCIEKKLCLCRSYANTTGTLPMYLANQGPNHGFKPAN</sequence>
<dbReference type="AlphaFoldDB" id="A0ABC8UEI8"/>
<accession>A0ABC8UEI8</accession>
<proteinExistence type="predicted"/>
<dbReference type="EMBL" id="CAUOFW020007235">
    <property type="protein sequence ID" value="CAK9178126.1"/>
    <property type="molecule type" value="Genomic_DNA"/>
</dbReference>
<protein>
    <submittedName>
        <fullName evidence="1">Uncharacterized protein</fullName>
    </submittedName>
</protein>
<evidence type="ECO:0000313" key="1">
    <source>
        <dbReference type="EMBL" id="CAK9178126.1"/>
    </source>
</evidence>
<dbReference type="Proteomes" id="UP001642360">
    <property type="component" value="Unassembled WGS sequence"/>
</dbReference>
<reference evidence="1 2" key="1">
    <citation type="submission" date="2024-02" db="EMBL/GenBank/DDBJ databases">
        <authorList>
            <person name="Vignale AGUSTIN F."/>
            <person name="Sosa J E."/>
            <person name="Modenutti C."/>
        </authorList>
    </citation>
    <scope>NUCLEOTIDE SEQUENCE [LARGE SCALE GENOMIC DNA]</scope>
</reference>
<keyword evidence="2" id="KW-1185">Reference proteome</keyword>
<comment type="caution">
    <text evidence="1">The sequence shown here is derived from an EMBL/GenBank/DDBJ whole genome shotgun (WGS) entry which is preliminary data.</text>
</comment>
<organism evidence="1 2">
    <name type="scientific">Ilex paraguariensis</name>
    <name type="common">yerba mate</name>
    <dbReference type="NCBI Taxonomy" id="185542"/>
    <lineage>
        <taxon>Eukaryota</taxon>
        <taxon>Viridiplantae</taxon>
        <taxon>Streptophyta</taxon>
        <taxon>Embryophyta</taxon>
        <taxon>Tracheophyta</taxon>
        <taxon>Spermatophyta</taxon>
        <taxon>Magnoliopsida</taxon>
        <taxon>eudicotyledons</taxon>
        <taxon>Gunneridae</taxon>
        <taxon>Pentapetalae</taxon>
        <taxon>asterids</taxon>
        <taxon>campanulids</taxon>
        <taxon>Aquifoliales</taxon>
        <taxon>Aquifoliaceae</taxon>
        <taxon>Ilex</taxon>
    </lineage>
</organism>